<accession>A0ABW3VXZ8</accession>
<evidence type="ECO:0000256" key="4">
    <source>
        <dbReference type="ARBA" id="ARBA00022723"/>
    </source>
</evidence>
<evidence type="ECO:0000256" key="5">
    <source>
        <dbReference type="ARBA" id="ARBA00022801"/>
    </source>
</evidence>
<gene>
    <name evidence="8" type="primary">surE</name>
    <name evidence="8" type="ORF">ACFQ3F_07405</name>
</gene>
<evidence type="ECO:0000259" key="7">
    <source>
        <dbReference type="Pfam" id="PF01975"/>
    </source>
</evidence>
<organism evidence="8 9">
    <name type="scientific">Nocardioides ginsengisoli</name>
    <dbReference type="NCBI Taxonomy" id="363868"/>
    <lineage>
        <taxon>Bacteria</taxon>
        <taxon>Bacillati</taxon>
        <taxon>Actinomycetota</taxon>
        <taxon>Actinomycetes</taxon>
        <taxon>Propionibacteriales</taxon>
        <taxon>Nocardioidaceae</taxon>
        <taxon>Nocardioides</taxon>
    </lineage>
</organism>
<evidence type="ECO:0000313" key="9">
    <source>
        <dbReference type="Proteomes" id="UP001597229"/>
    </source>
</evidence>
<protein>
    <recommendedName>
        <fullName evidence="3">5'-nucleotidase</fullName>
        <ecNumber evidence="3">3.1.3.5</ecNumber>
    </recommendedName>
</protein>
<comment type="caution">
    <text evidence="8">The sequence shown here is derived from an EMBL/GenBank/DDBJ whole genome shotgun (WGS) entry which is preliminary data.</text>
</comment>
<feature type="domain" description="Survival protein SurE-like phosphatase/nucleotidase" evidence="7">
    <location>
        <begin position="56"/>
        <end position="275"/>
    </location>
</feature>
<dbReference type="EC" id="3.1.3.5" evidence="3"/>
<keyword evidence="6" id="KW-0732">Signal</keyword>
<keyword evidence="9" id="KW-1185">Reference proteome</keyword>
<evidence type="ECO:0000256" key="6">
    <source>
        <dbReference type="SAM" id="SignalP"/>
    </source>
</evidence>
<evidence type="ECO:0000256" key="1">
    <source>
        <dbReference type="ARBA" id="ARBA00000815"/>
    </source>
</evidence>
<comment type="similarity">
    <text evidence="2">Belongs to the SurE nucleotidase family.</text>
</comment>
<proteinExistence type="inferred from homology"/>
<keyword evidence="5 8" id="KW-0378">Hydrolase</keyword>
<dbReference type="Gene3D" id="3.40.1210.10">
    <property type="entry name" value="Survival protein SurE-like phosphatase/nucleotidase"/>
    <property type="match status" value="1"/>
</dbReference>
<evidence type="ECO:0000256" key="3">
    <source>
        <dbReference type="ARBA" id="ARBA00012643"/>
    </source>
</evidence>
<dbReference type="PANTHER" id="PTHR30457">
    <property type="entry name" value="5'-NUCLEOTIDASE SURE"/>
    <property type="match status" value="1"/>
</dbReference>
<dbReference type="InterPro" id="IPR036523">
    <property type="entry name" value="SurE-like_sf"/>
</dbReference>
<evidence type="ECO:0000256" key="2">
    <source>
        <dbReference type="ARBA" id="ARBA00011062"/>
    </source>
</evidence>
<comment type="catalytic activity">
    <reaction evidence="1">
        <text>a ribonucleoside 5'-phosphate + H2O = a ribonucleoside + phosphate</text>
        <dbReference type="Rhea" id="RHEA:12484"/>
        <dbReference type="ChEBI" id="CHEBI:15377"/>
        <dbReference type="ChEBI" id="CHEBI:18254"/>
        <dbReference type="ChEBI" id="CHEBI:43474"/>
        <dbReference type="ChEBI" id="CHEBI:58043"/>
        <dbReference type="EC" id="3.1.3.5"/>
    </reaction>
</comment>
<keyword evidence="4" id="KW-0479">Metal-binding</keyword>
<dbReference type="Proteomes" id="UP001597229">
    <property type="component" value="Unassembled WGS sequence"/>
</dbReference>
<dbReference type="EMBL" id="JBHTLX010000008">
    <property type="protein sequence ID" value="MFD1247609.1"/>
    <property type="molecule type" value="Genomic_DNA"/>
</dbReference>
<name>A0ABW3VXZ8_9ACTN</name>
<dbReference type="SUPFAM" id="SSF64167">
    <property type="entry name" value="SurE-like"/>
    <property type="match status" value="1"/>
</dbReference>
<feature type="chain" id="PRO_5045732946" description="5'-nucleotidase" evidence="6">
    <location>
        <begin position="19"/>
        <end position="355"/>
    </location>
</feature>
<reference evidence="9" key="1">
    <citation type="journal article" date="2019" name="Int. J. Syst. Evol. Microbiol.">
        <title>The Global Catalogue of Microorganisms (GCM) 10K type strain sequencing project: providing services to taxonomists for standard genome sequencing and annotation.</title>
        <authorList>
            <consortium name="The Broad Institute Genomics Platform"/>
            <consortium name="The Broad Institute Genome Sequencing Center for Infectious Disease"/>
            <person name="Wu L."/>
            <person name="Ma J."/>
        </authorList>
    </citation>
    <scope>NUCLEOTIDE SEQUENCE [LARGE SCALE GENOMIC DNA]</scope>
    <source>
        <strain evidence="9">CCUG 52478</strain>
    </source>
</reference>
<dbReference type="Pfam" id="PF01975">
    <property type="entry name" value="SurE"/>
    <property type="match status" value="1"/>
</dbReference>
<evidence type="ECO:0000313" key="8">
    <source>
        <dbReference type="EMBL" id="MFD1247609.1"/>
    </source>
</evidence>
<sequence>MRPVPLASRLAVVGAALAATVAATIGGSSAAPADRLPAPPAAKPAASTPPLAGLKVLITNDDSAQGRDAGFGTDGKGLYTLRHALCAAGADVLVVAPWSQQSGAGARMTPPGFAPVSMTVQPVTVPAAYAGDCVDGSTGGAVFGVCLSASPCAQGTPSASPADAVNVALSRFAATYWPGGPDLVLSGTNFGQNIGATLNHSGTVGAVVTAHEYGVPAIAFSTEVPRDLAQIPTMPFAQTADFAVRLIGALRQRRLLTDDLALNVNHPFVAPGETLGRPVLTDVGRSSDLGLTFLDDVAKTGGTYRLVAGTPAKETRRNADTTALANNRIPITVLDGDWGRTTGRGQLAALVASLR</sequence>
<dbReference type="InterPro" id="IPR002828">
    <property type="entry name" value="SurE-like_Pase/nucleotidase"/>
</dbReference>
<dbReference type="GO" id="GO:0008253">
    <property type="term" value="F:5'-nucleotidase activity"/>
    <property type="evidence" value="ECO:0007669"/>
    <property type="project" value="UniProtKB-EC"/>
</dbReference>
<feature type="signal peptide" evidence="6">
    <location>
        <begin position="1"/>
        <end position="18"/>
    </location>
</feature>
<dbReference type="PANTHER" id="PTHR30457:SF0">
    <property type="entry name" value="PHOSPHATASE, PUTATIVE (AFU_ORTHOLOGUE AFUA_4G01070)-RELATED"/>
    <property type="match status" value="1"/>
</dbReference>
<dbReference type="InterPro" id="IPR030048">
    <property type="entry name" value="SurE"/>
</dbReference>
<dbReference type="RefSeq" id="WP_367920866.1">
    <property type="nucleotide sequence ID" value="NZ_BAABAC010000037.1"/>
</dbReference>